<evidence type="ECO:0000256" key="4">
    <source>
        <dbReference type="ARBA" id="ARBA00023163"/>
    </source>
</evidence>
<keyword evidence="4" id="KW-0804">Transcription</keyword>
<dbReference type="PANTHER" id="PTHR24567:SF74">
    <property type="entry name" value="HTH-TYPE TRANSCRIPTIONAL REGULATOR ARCR"/>
    <property type="match status" value="1"/>
</dbReference>
<keyword evidence="3" id="KW-0010">Activator</keyword>
<keyword evidence="8" id="KW-1185">Reference proteome</keyword>
<dbReference type="Gene3D" id="1.10.10.10">
    <property type="entry name" value="Winged helix-like DNA-binding domain superfamily/Winged helix DNA-binding domain"/>
    <property type="match status" value="1"/>
</dbReference>
<dbReference type="PROSITE" id="PS50042">
    <property type="entry name" value="CNMP_BINDING_3"/>
    <property type="match status" value="1"/>
</dbReference>
<dbReference type="PANTHER" id="PTHR24567">
    <property type="entry name" value="CRP FAMILY TRANSCRIPTIONAL REGULATORY PROTEIN"/>
    <property type="match status" value="1"/>
</dbReference>
<gene>
    <name evidence="7" type="ORF">D9X91_07335</name>
</gene>
<name>A0A3L7K129_9BACI</name>
<protein>
    <submittedName>
        <fullName evidence="7">Crp/Fnr family transcriptional regulator</fullName>
    </submittedName>
</protein>
<evidence type="ECO:0000313" key="7">
    <source>
        <dbReference type="EMBL" id="RLQ96099.1"/>
    </source>
</evidence>
<feature type="domain" description="Cyclic nucleotide-binding" evidence="5">
    <location>
        <begin position="26"/>
        <end position="113"/>
    </location>
</feature>
<dbReference type="GO" id="GO:0005829">
    <property type="term" value="C:cytosol"/>
    <property type="evidence" value="ECO:0007669"/>
    <property type="project" value="TreeGrafter"/>
</dbReference>
<evidence type="ECO:0000313" key="8">
    <source>
        <dbReference type="Proteomes" id="UP000276770"/>
    </source>
</evidence>
<dbReference type="PROSITE" id="PS51063">
    <property type="entry name" value="HTH_CRP_2"/>
    <property type="match status" value="1"/>
</dbReference>
<dbReference type="Pfam" id="PF00027">
    <property type="entry name" value="cNMP_binding"/>
    <property type="match status" value="1"/>
</dbReference>
<keyword evidence="1" id="KW-0805">Transcription regulation</keyword>
<comment type="caution">
    <text evidence="7">The sequence shown here is derived from an EMBL/GenBank/DDBJ whole genome shotgun (WGS) entry which is preliminary data.</text>
</comment>
<dbReference type="GO" id="GO:0003700">
    <property type="term" value="F:DNA-binding transcription factor activity"/>
    <property type="evidence" value="ECO:0007669"/>
    <property type="project" value="TreeGrafter"/>
</dbReference>
<dbReference type="InterPro" id="IPR000595">
    <property type="entry name" value="cNMP-bd_dom"/>
</dbReference>
<dbReference type="Pfam" id="PF13545">
    <property type="entry name" value="HTH_Crp_2"/>
    <property type="match status" value="1"/>
</dbReference>
<proteinExistence type="predicted"/>
<dbReference type="SMART" id="SM00100">
    <property type="entry name" value="cNMP"/>
    <property type="match status" value="1"/>
</dbReference>
<accession>A0A3L7K129</accession>
<dbReference type="Gene3D" id="2.60.120.10">
    <property type="entry name" value="Jelly Rolls"/>
    <property type="match status" value="1"/>
</dbReference>
<sequence>MKMDTPKYPNTNIFSDRTFEHIKAFMSLHTYQKDSFLFLEQELSDNLYYVEEGQIRMTKTTEDGKEMVLYLFQKGDLFGELGVIGETQHRFNAKALRDSKVATITQRDVESIILNHGDAAIEFVRWMGLMNQLIHTKLRDLLLYGKIGALCSTLIRLSNSFGDSGENGVKISKKMTNGELADLINTSRETVNRMLSDFKKNGIIEYSRDGEIIILDMEHLKKQCHCEGCPIEICRI</sequence>
<dbReference type="Proteomes" id="UP000276770">
    <property type="component" value="Unassembled WGS sequence"/>
</dbReference>
<dbReference type="InterPro" id="IPR036390">
    <property type="entry name" value="WH_DNA-bd_sf"/>
</dbReference>
<dbReference type="InterPro" id="IPR050397">
    <property type="entry name" value="Env_Response_Regulators"/>
</dbReference>
<dbReference type="SUPFAM" id="SSF46785">
    <property type="entry name" value="Winged helix' DNA-binding domain"/>
    <property type="match status" value="1"/>
</dbReference>
<dbReference type="GO" id="GO:0003677">
    <property type="term" value="F:DNA binding"/>
    <property type="evidence" value="ECO:0007669"/>
    <property type="project" value="UniProtKB-KW"/>
</dbReference>
<organism evidence="7 8">
    <name type="scientific">Falsibacillus albus</name>
    <dbReference type="NCBI Taxonomy" id="2478915"/>
    <lineage>
        <taxon>Bacteria</taxon>
        <taxon>Bacillati</taxon>
        <taxon>Bacillota</taxon>
        <taxon>Bacilli</taxon>
        <taxon>Bacillales</taxon>
        <taxon>Bacillaceae</taxon>
        <taxon>Falsibacillus</taxon>
    </lineage>
</organism>
<evidence type="ECO:0000259" key="5">
    <source>
        <dbReference type="PROSITE" id="PS50042"/>
    </source>
</evidence>
<keyword evidence="2" id="KW-0238">DNA-binding</keyword>
<dbReference type="InterPro" id="IPR018490">
    <property type="entry name" value="cNMP-bd_dom_sf"/>
</dbReference>
<dbReference type="PRINTS" id="PR00034">
    <property type="entry name" value="HTHCRP"/>
</dbReference>
<dbReference type="CDD" id="cd00092">
    <property type="entry name" value="HTH_CRP"/>
    <property type="match status" value="1"/>
</dbReference>
<reference evidence="7 8" key="1">
    <citation type="submission" date="2018-10" db="EMBL/GenBank/DDBJ databases">
        <title>Falsibacillus sp. genome draft.</title>
        <authorList>
            <person name="Shi S."/>
        </authorList>
    </citation>
    <scope>NUCLEOTIDE SEQUENCE [LARGE SCALE GENOMIC DNA]</scope>
    <source>
        <strain evidence="7 8">GY 10110</strain>
    </source>
</reference>
<evidence type="ECO:0000259" key="6">
    <source>
        <dbReference type="PROSITE" id="PS51063"/>
    </source>
</evidence>
<evidence type="ECO:0000256" key="3">
    <source>
        <dbReference type="ARBA" id="ARBA00023159"/>
    </source>
</evidence>
<dbReference type="SUPFAM" id="SSF51206">
    <property type="entry name" value="cAMP-binding domain-like"/>
    <property type="match status" value="1"/>
</dbReference>
<dbReference type="EMBL" id="RCVZ01000004">
    <property type="protein sequence ID" value="RLQ96099.1"/>
    <property type="molecule type" value="Genomic_DNA"/>
</dbReference>
<dbReference type="SMART" id="SM00419">
    <property type="entry name" value="HTH_CRP"/>
    <property type="match status" value="1"/>
</dbReference>
<evidence type="ECO:0000256" key="1">
    <source>
        <dbReference type="ARBA" id="ARBA00023015"/>
    </source>
</evidence>
<dbReference type="AlphaFoldDB" id="A0A3L7K129"/>
<dbReference type="InterPro" id="IPR036388">
    <property type="entry name" value="WH-like_DNA-bd_sf"/>
</dbReference>
<dbReference type="InterPro" id="IPR012318">
    <property type="entry name" value="HTH_CRP"/>
</dbReference>
<dbReference type="CDD" id="cd00038">
    <property type="entry name" value="CAP_ED"/>
    <property type="match status" value="1"/>
</dbReference>
<feature type="domain" description="HTH crp-type" evidence="6">
    <location>
        <begin position="144"/>
        <end position="218"/>
    </location>
</feature>
<dbReference type="InterPro" id="IPR014710">
    <property type="entry name" value="RmlC-like_jellyroll"/>
</dbReference>
<evidence type="ECO:0000256" key="2">
    <source>
        <dbReference type="ARBA" id="ARBA00023125"/>
    </source>
</evidence>